<evidence type="ECO:0000256" key="9">
    <source>
        <dbReference type="SAM" id="MobiDB-lite"/>
    </source>
</evidence>
<evidence type="ECO:0000256" key="8">
    <source>
        <dbReference type="PROSITE-ProRule" id="PRU10141"/>
    </source>
</evidence>
<feature type="domain" description="Protein kinase" evidence="10">
    <location>
        <begin position="10"/>
        <end position="269"/>
    </location>
</feature>
<keyword evidence="5 8" id="KW-0547">Nucleotide-binding</keyword>
<evidence type="ECO:0000259" key="10">
    <source>
        <dbReference type="PROSITE" id="PS50011"/>
    </source>
</evidence>
<evidence type="ECO:0000313" key="12">
    <source>
        <dbReference type="Proteomes" id="UP000549911"/>
    </source>
</evidence>
<dbReference type="EMBL" id="JACCBW010000001">
    <property type="protein sequence ID" value="NYE35975.1"/>
    <property type="molecule type" value="Genomic_DNA"/>
</dbReference>
<keyword evidence="2" id="KW-0723">Serine/threonine-protein kinase</keyword>
<dbReference type="PROSITE" id="PS00107">
    <property type="entry name" value="PROTEIN_KINASE_ATP"/>
    <property type="match status" value="1"/>
</dbReference>
<gene>
    <name evidence="11" type="ORF">F4692_001079</name>
</gene>
<evidence type="ECO:0000256" key="2">
    <source>
        <dbReference type="ARBA" id="ARBA00022527"/>
    </source>
</evidence>
<feature type="compositionally biased region" description="Low complexity" evidence="9">
    <location>
        <begin position="296"/>
        <end position="324"/>
    </location>
</feature>
<evidence type="ECO:0000256" key="5">
    <source>
        <dbReference type="ARBA" id="ARBA00022741"/>
    </source>
</evidence>
<dbReference type="CDD" id="cd14014">
    <property type="entry name" value="STKc_PknB_like"/>
    <property type="match status" value="1"/>
</dbReference>
<keyword evidence="3" id="KW-0808">Transferase</keyword>
<dbReference type="InterPro" id="IPR028994">
    <property type="entry name" value="Integrin_alpha_N"/>
</dbReference>
<dbReference type="Gene3D" id="3.30.200.20">
    <property type="entry name" value="Phosphorylase Kinase, domain 1"/>
    <property type="match status" value="1"/>
</dbReference>
<evidence type="ECO:0000256" key="1">
    <source>
        <dbReference type="ARBA" id="ARBA00012513"/>
    </source>
</evidence>
<dbReference type="InterPro" id="IPR008271">
    <property type="entry name" value="Ser/Thr_kinase_AS"/>
</dbReference>
<evidence type="ECO:0000256" key="4">
    <source>
        <dbReference type="ARBA" id="ARBA00022729"/>
    </source>
</evidence>
<feature type="region of interest" description="Disordered" evidence="9">
    <location>
        <begin position="273"/>
        <end position="324"/>
    </location>
</feature>
<proteinExistence type="predicted"/>
<name>A0A7Y9H0Z5_9ACTN</name>
<comment type="caution">
    <text evidence="11">The sequence shown here is derived from an EMBL/GenBank/DDBJ whole genome shotgun (WGS) entry which is preliminary data.</text>
</comment>
<evidence type="ECO:0000256" key="6">
    <source>
        <dbReference type="ARBA" id="ARBA00022777"/>
    </source>
</evidence>
<dbReference type="GO" id="GO:0005524">
    <property type="term" value="F:ATP binding"/>
    <property type="evidence" value="ECO:0007669"/>
    <property type="project" value="UniProtKB-UniRule"/>
</dbReference>
<reference evidence="11 12" key="2">
    <citation type="submission" date="2020-08" db="EMBL/GenBank/DDBJ databases">
        <title>The Agave Microbiome: Exploring the role of microbial communities in plant adaptations to desert environments.</title>
        <authorList>
            <person name="Partida-Martinez L.P."/>
        </authorList>
    </citation>
    <scope>NUCLEOTIDE SEQUENCE [LARGE SCALE GENOMIC DNA]</scope>
    <source>
        <strain evidence="11 12">AT2.17</strain>
    </source>
</reference>
<dbReference type="AlphaFoldDB" id="A0A7Y9H0Z5"/>
<dbReference type="InterPro" id="IPR017441">
    <property type="entry name" value="Protein_kinase_ATP_BS"/>
</dbReference>
<dbReference type="SUPFAM" id="SSF69318">
    <property type="entry name" value="Integrin alpha N-terminal domain"/>
    <property type="match status" value="1"/>
</dbReference>
<dbReference type="InterPro" id="IPR013517">
    <property type="entry name" value="FG-GAP"/>
</dbReference>
<dbReference type="Pfam" id="PF00069">
    <property type="entry name" value="Pkinase"/>
    <property type="match status" value="1"/>
</dbReference>
<organism evidence="11 12">
    <name type="scientific">Nocardioides cavernae</name>
    <dbReference type="NCBI Taxonomy" id="1921566"/>
    <lineage>
        <taxon>Bacteria</taxon>
        <taxon>Bacillati</taxon>
        <taxon>Actinomycetota</taxon>
        <taxon>Actinomycetes</taxon>
        <taxon>Propionibacteriales</taxon>
        <taxon>Nocardioidaceae</taxon>
        <taxon>Nocardioides</taxon>
    </lineage>
</organism>
<keyword evidence="7 8" id="KW-0067">ATP-binding</keyword>
<keyword evidence="12" id="KW-1185">Reference proteome</keyword>
<dbReference type="SMART" id="SM00220">
    <property type="entry name" value="S_TKc"/>
    <property type="match status" value="1"/>
</dbReference>
<dbReference type="Pfam" id="PF13517">
    <property type="entry name" value="FG-GAP_3"/>
    <property type="match status" value="1"/>
</dbReference>
<dbReference type="PROSITE" id="PS50011">
    <property type="entry name" value="PROTEIN_KINASE_DOM"/>
    <property type="match status" value="1"/>
</dbReference>
<dbReference type="Gene3D" id="2.130.10.130">
    <property type="entry name" value="Integrin alpha, N-terminal"/>
    <property type="match status" value="2"/>
</dbReference>
<feature type="region of interest" description="Disordered" evidence="9">
    <location>
        <begin position="350"/>
        <end position="381"/>
    </location>
</feature>
<keyword evidence="6" id="KW-0418">Kinase</keyword>
<dbReference type="PANTHER" id="PTHR43289:SF6">
    <property type="entry name" value="SERINE_THREONINE-PROTEIN KINASE NEKL-3"/>
    <property type="match status" value="1"/>
</dbReference>
<dbReference type="SUPFAM" id="SSF56112">
    <property type="entry name" value="Protein kinase-like (PK-like)"/>
    <property type="match status" value="1"/>
</dbReference>
<evidence type="ECO:0000256" key="7">
    <source>
        <dbReference type="ARBA" id="ARBA00022840"/>
    </source>
</evidence>
<dbReference type="RefSeq" id="WP_179618569.1">
    <property type="nucleotide sequence ID" value="NZ_JACCBW010000001.1"/>
</dbReference>
<dbReference type="Gene3D" id="1.10.510.10">
    <property type="entry name" value="Transferase(Phosphotransferase) domain 1"/>
    <property type="match status" value="1"/>
</dbReference>
<evidence type="ECO:0000313" key="11">
    <source>
        <dbReference type="EMBL" id="NYE35975.1"/>
    </source>
</evidence>
<dbReference type="PROSITE" id="PS00108">
    <property type="entry name" value="PROTEIN_KINASE_ST"/>
    <property type="match status" value="1"/>
</dbReference>
<dbReference type="GO" id="GO:0004674">
    <property type="term" value="F:protein serine/threonine kinase activity"/>
    <property type="evidence" value="ECO:0007669"/>
    <property type="project" value="UniProtKB-KW"/>
</dbReference>
<feature type="binding site" evidence="8">
    <location>
        <position position="39"/>
    </location>
    <ligand>
        <name>ATP</name>
        <dbReference type="ChEBI" id="CHEBI:30616"/>
    </ligand>
</feature>
<reference evidence="11 12" key="1">
    <citation type="submission" date="2020-07" db="EMBL/GenBank/DDBJ databases">
        <authorList>
            <person name="Partida-Martinez L."/>
            <person name="Huntemann M."/>
            <person name="Clum A."/>
            <person name="Wang J."/>
            <person name="Palaniappan K."/>
            <person name="Ritter S."/>
            <person name="Chen I.-M."/>
            <person name="Stamatis D."/>
            <person name="Reddy T."/>
            <person name="O'Malley R."/>
            <person name="Daum C."/>
            <person name="Shapiro N."/>
            <person name="Ivanova N."/>
            <person name="Kyrpides N."/>
            <person name="Woyke T."/>
        </authorList>
    </citation>
    <scope>NUCLEOTIDE SEQUENCE [LARGE SCALE GENOMIC DNA]</scope>
    <source>
        <strain evidence="11 12">AT2.17</strain>
    </source>
</reference>
<dbReference type="PANTHER" id="PTHR43289">
    <property type="entry name" value="MITOGEN-ACTIVATED PROTEIN KINASE KINASE KINASE 20-RELATED"/>
    <property type="match status" value="1"/>
</dbReference>
<evidence type="ECO:0000256" key="3">
    <source>
        <dbReference type="ARBA" id="ARBA00022679"/>
    </source>
</evidence>
<dbReference type="EC" id="2.7.11.1" evidence="1"/>
<accession>A0A7Y9H0Z5</accession>
<dbReference type="InterPro" id="IPR000719">
    <property type="entry name" value="Prot_kinase_dom"/>
</dbReference>
<keyword evidence="4" id="KW-0732">Signal</keyword>
<sequence length="717" mass="74795">MQPGDTFGRYEVEQALGRGGMGVVHLALDTRMQRRVALKVMSQQLAEDAEGLARFHREAETLARLDSPHIVTIFDHGDVDGTPYLAMQHVAGGDLGTQLKQRGPVPTAMAAAICAQVAEALHDAHSAGIVHRDVKPANVLVRDPDAAEPFVYLGDFGIAQAQSGEGLTRAGSVAGSWAYLAPERAHGAPATPASDVYALGCLLHACLTGRAPYAGSDVEMAVAHVNEPVPQLPGTDEATVEVNRILARAMAKDPADRYATAGELRSDLLALSRGTHDSGASPVPSTPTPDPGGAHVPAPTSGSPSGSASGSVPGSVSDTRTGTGRRTGRIAAIAAAVLVVVVGGTLGVRALGGDDDTTATPDGAGTPAEAVEDPVAGDWDGDGLGDVRVGRTVFRDGFEPLPVVLLASDGSALGEAAEDIGTIERPKTGDVDGDGRPDLVQFEASEDETEVTATVWRGTGDGVDEPTRHTFRWRTDYGFYGVGDFDGDGRSDLLMTRNRGEKFMVVAVARSTGDGFEDPVEFAARGGRANEDDLFAIGDFDGDGRDDLAAQVFNGGDAVGVRFRVLLSTGERFRKTPTTRIEDGRYGVADFTAADIDGDGDDELVHLITDRWGEDEYGATVAVQRFVNGTFGTPEELVAPTSGGPDIPYLDVAASDVDGDGDEDVVRLHSYDDESGTALVEVHLADGGTLQEPVAWGEVPCTTDGCESESASLVDNE</sequence>
<dbReference type="Proteomes" id="UP000549911">
    <property type="component" value="Unassembled WGS sequence"/>
</dbReference>
<protein>
    <recommendedName>
        <fullName evidence="1">non-specific serine/threonine protein kinase</fullName>
        <ecNumber evidence="1">2.7.11.1</ecNumber>
    </recommendedName>
</protein>
<feature type="compositionally biased region" description="Low complexity" evidence="9">
    <location>
        <begin position="358"/>
        <end position="368"/>
    </location>
</feature>
<dbReference type="InterPro" id="IPR011009">
    <property type="entry name" value="Kinase-like_dom_sf"/>
</dbReference>